<sequence>MKTLRLFLLAAVCGLAATTAQAQHKAQAYLRRALPAALHSAVQLPTRTPWHEKQAVQAKTTVYRPGQSVTYAWNEEEEKWEDAQMAAFTYDAQARPSQIVYSDSVSKTPLMRQGYTFDGQGRPSILKIEVWLGTKWSNASQLLFGYDAHGDLISFATEDWVGTAWVPAQSSRFIITRNAQGLKQEVVEEESKNNGPYTKATREVYTVSNGRYTDVTYQFWNKTAWVNESRERNFTWANWATLTPASYEEQEWENNAWKDVFRHTFTYAGNGGSTETLQIRENNAWVNDSQESFLFDSFGNEAGQREEFWNGTAWETSSETRQVLTYGPNNRVLRSVEQDLDLSDDSFDNTSRTNHSAFQSFVITASRPATRTHSGSVYPNPATESVTLAVSGLRQTAPMQTELLNSLGQVVRTLTLQPHQGSIRQQVDVQGLQAGLYTLRLHTTEGPLAYPLIKR</sequence>
<dbReference type="Pfam" id="PF18962">
    <property type="entry name" value="Por_Secre_tail"/>
    <property type="match status" value="1"/>
</dbReference>
<dbReference type="RefSeq" id="WP_196953531.1">
    <property type="nucleotide sequence ID" value="NZ_JADWYK010000001.1"/>
</dbReference>
<dbReference type="InterPro" id="IPR026444">
    <property type="entry name" value="Secre_tail"/>
</dbReference>
<feature type="chain" id="PRO_5046737275" evidence="1">
    <location>
        <begin position="23"/>
        <end position="455"/>
    </location>
</feature>
<name>A0ABS0KXG3_9BACT</name>
<proteinExistence type="predicted"/>
<reference evidence="3 4" key="1">
    <citation type="submission" date="2020-11" db="EMBL/GenBank/DDBJ databases">
        <title>Hymenobacter sp.</title>
        <authorList>
            <person name="Kim M.K."/>
        </authorList>
    </citation>
    <scope>NUCLEOTIDE SEQUENCE [LARGE SCALE GENOMIC DNA]</scope>
    <source>
        <strain evidence="3 4">BT594</strain>
    </source>
</reference>
<accession>A0ABS0KXG3</accession>
<keyword evidence="4" id="KW-1185">Reference proteome</keyword>
<evidence type="ECO:0000259" key="2">
    <source>
        <dbReference type="Pfam" id="PF18962"/>
    </source>
</evidence>
<feature type="domain" description="Secretion system C-terminal sorting" evidence="2">
    <location>
        <begin position="377"/>
        <end position="445"/>
    </location>
</feature>
<dbReference type="Proteomes" id="UP000601099">
    <property type="component" value="Unassembled WGS sequence"/>
</dbReference>
<comment type="caution">
    <text evidence="3">The sequence shown here is derived from an EMBL/GenBank/DDBJ whole genome shotgun (WGS) entry which is preliminary data.</text>
</comment>
<protein>
    <submittedName>
        <fullName evidence="3">T9SS type A sorting domain-containing protein</fullName>
    </submittedName>
</protein>
<dbReference type="NCBIfam" id="TIGR04183">
    <property type="entry name" value="Por_Secre_tail"/>
    <property type="match status" value="1"/>
</dbReference>
<gene>
    <name evidence="3" type="ORF">I5L79_03035</name>
</gene>
<dbReference type="Gene3D" id="2.40.128.720">
    <property type="match status" value="1"/>
</dbReference>
<evidence type="ECO:0000313" key="4">
    <source>
        <dbReference type="Proteomes" id="UP000601099"/>
    </source>
</evidence>
<evidence type="ECO:0000256" key="1">
    <source>
        <dbReference type="SAM" id="SignalP"/>
    </source>
</evidence>
<organism evidence="3 4">
    <name type="scientific">Hymenobacter guriensis</name>
    <dbReference type="NCBI Taxonomy" id="2793065"/>
    <lineage>
        <taxon>Bacteria</taxon>
        <taxon>Pseudomonadati</taxon>
        <taxon>Bacteroidota</taxon>
        <taxon>Cytophagia</taxon>
        <taxon>Cytophagales</taxon>
        <taxon>Hymenobacteraceae</taxon>
        <taxon>Hymenobacter</taxon>
    </lineage>
</organism>
<evidence type="ECO:0000313" key="3">
    <source>
        <dbReference type="EMBL" id="MBG8552501.1"/>
    </source>
</evidence>
<feature type="signal peptide" evidence="1">
    <location>
        <begin position="1"/>
        <end position="22"/>
    </location>
</feature>
<dbReference type="EMBL" id="JADWYK010000001">
    <property type="protein sequence ID" value="MBG8552501.1"/>
    <property type="molecule type" value="Genomic_DNA"/>
</dbReference>
<keyword evidence="1" id="KW-0732">Signal</keyword>